<sequence>MNMAKRTSSSSSPSLSELLRSKSEDGKEACLFDFINKSSVVDEAKASSPPSPRRAGLGI</sequence>
<protein>
    <submittedName>
        <fullName evidence="2">Uncharacterized protein</fullName>
    </submittedName>
</protein>
<evidence type="ECO:0000256" key="1">
    <source>
        <dbReference type="SAM" id="MobiDB-lite"/>
    </source>
</evidence>
<comment type="caution">
    <text evidence="2">The sequence shown here is derived from an EMBL/GenBank/DDBJ whole genome shotgun (WGS) entry which is preliminary data.</text>
</comment>
<accession>A0A2M7EBT5</accession>
<dbReference type="Proteomes" id="UP000230766">
    <property type="component" value="Unassembled WGS sequence"/>
</dbReference>
<dbReference type="EMBL" id="PETJ01000028">
    <property type="protein sequence ID" value="PIV65145.1"/>
    <property type="molecule type" value="Genomic_DNA"/>
</dbReference>
<proteinExistence type="predicted"/>
<organism evidence="2 3">
    <name type="scientific">Candidatus Nealsonbacteria bacterium CG01_land_8_20_14_3_00_12</name>
    <dbReference type="NCBI Taxonomy" id="1974697"/>
    <lineage>
        <taxon>Bacteria</taxon>
        <taxon>Candidatus Nealsoniibacteriota</taxon>
    </lineage>
</organism>
<evidence type="ECO:0000313" key="2">
    <source>
        <dbReference type="EMBL" id="PIV65145.1"/>
    </source>
</evidence>
<feature type="region of interest" description="Disordered" evidence="1">
    <location>
        <begin position="1"/>
        <end position="24"/>
    </location>
</feature>
<name>A0A2M7EBT5_9BACT</name>
<dbReference type="AlphaFoldDB" id="A0A2M7EBT5"/>
<reference evidence="3" key="1">
    <citation type="submission" date="2017-09" db="EMBL/GenBank/DDBJ databases">
        <title>Depth-based differentiation of microbial function through sediment-hosted aquifers and enrichment of novel symbionts in the deep terrestrial subsurface.</title>
        <authorList>
            <person name="Probst A.J."/>
            <person name="Ladd B."/>
            <person name="Jarett J.K."/>
            <person name="Geller-Mcgrath D.E."/>
            <person name="Sieber C.M.K."/>
            <person name="Emerson J.B."/>
            <person name="Anantharaman K."/>
            <person name="Thomas B.C."/>
            <person name="Malmstrom R."/>
            <person name="Stieglmeier M."/>
            <person name="Klingl A."/>
            <person name="Woyke T."/>
            <person name="Ryan C.M."/>
            <person name="Banfield J.F."/>
        </authorList>
    </citation>
    <scope>NUCLEOTIDE SEQUENCE [LARGE SCALE GENOMIC DNA]</scope>
</reference>
<feature type="compositionally biased region" description="Low complexity" evidence="1">
    <location>
        <begin position="8"/>
        <end position="18"/>
    </location>
</feature>
<evidence type="ECO:0000313" key="3">
    <source>
        <dbReference type="Proteomes" id="UP000230766"/>
    </source>
</evidence>
<gene>
    <name evidence="2" type="ORF">COS09_01125</name>
</gene>